<evidence type="ECO:0000256" key="1">
    <source>
        <dbReference type="ARBA" id="ARBA00022729"/>
    </source>
</evidence>
<dbReference type="Pfam" id="PF00095">
    <property type="entry name" value="WAP"/>
    <property type="match status" value="3"/>
</dbReference>
<dbReference type="InterPro" id="IPR050514">
    <property type="entry name" value="WAP_four-disulfide_core"/>
</dbReference>
<evidence type="ECO:0000313" key="4">
    <source>
        <dbReference type="Proteomes" id="UP000694405"/>
    </source>
</evidence>
<dbReference type="PRINTS" id="PR00003">
    <property type="entry name" value="4DISULPHCORE"/>
</dbReference>
<dbReference type="GO" id="GO:0005615">
    <property type="term" value="C:extracellular space"/>
    <property type="evidence" value="ECO:0007669"/>
    <property type="project" value="TreeGrafter"/>
</dbReference>
<dbReference type="PANTHER" id="PTHR19441:SF30">
    <property type="entry name" value="ELAFIN"/>
    <property type="match status" value="1"/>
</dbReference>
<keyword evidence="1" id="KW-0732">Signal</keyword>
<accession>A0A8V5H7G4</accession>
<dbReference type="GO" id="GO:0045087">
    <property type="term" value="P:innate immune response"/>
    <property type="evidence" value="ECO:0007669"/>
    <property type="project" value="TreeGrafter"/>
</dbReference>
<reference evidence="3" key="1">
    <citation type="submission" date="2020-03" db="EMBL/GenBank/DDBJ databases">
        <title>Melopsittacus undulatus (budgerigar) genome, bMelUnd1, maternal haplotype with Z.</title>
        <authorList>
            <person name="Gedman G."/>
            <person name="Mountcastle J."/>
            <person name="Haase B."/>
            <person name="Formenti G."/>
            <person name="Wright T."/>
            <person name="Apodaca J."/>
            <person name="Pelan S."/>
            <person name="Chow W."/>
            <person name="Rhie A."/>
            <person name="Howe K."/>
            <person name="Fedrigo O."/>
            <person name="Jarvis E.D."/>
        </authorList>
    </citation>
    <scope>NUCLEOTIDE SEQUENCE [LARGE SCALE GENOMIC DNA]</scope>
</reference>
<dbReference type="Ensembl" id="ENSMUNT00000030512.1">
    <property type="protein sequence ID" value="ENSMUNP00000027835.1"/>
    <property type="gene ID" value="ENSMUNG00000017913.1"/>
</dbReference>
<sequence length="219" mass="22700">CGLACTLALPRSPLSPGSHHAVVKPGTCPVVLRGSLGPCLELCDTDSDCPGAAKCCTTGCGHPQKPGRCPRDFTRCLRLEPPLCANDSSCPSWYKCCLRECRLRCTIPAQGTAPHGGVQPEAVEGSGRGRRHCPQHHWCSLTSAHATTAEKPGACPAAAPEGLFYPCSFPCLEDRDCLGRQKCCSLGCGSACLEPVQGKAQGSGTASVHCCVSAGPAVL</sequence>
<keyword evidence="2" id="KW-1015">Disulfide bond</keyword>
<dbReference type="GO" id="GO:0019731">
    <property type="term" value="P:antibacterial humoral response"/>
    <property type="evidence" value="ECO:0007669"/>
    <property type="project" value="TreeGrafter"/>
</dbReference>
<protein>
    <submittedName>
        <fullName evidence="3">Uncharacterized protein</fullName>
    </submittedName>
</protein>
<dbReference type="PANTHER" id="PTHR19441">
    <property type="entry name" value="WHEY ACDIC PROTEIN WAP"/>
    <property type="match status" value="1"/>
</dbReference>
<dbReference type="InterPro" id="IPR036645">
    <property type="entry name" value="Elafin-like_sf"/>
</dbReference>
<dbReference type="InterPro" id="IPR008197">
    <property type="entry name" value="WAP_dom"/>
</dbReference>
<dbReference type="SMART" id="SM00217">
    <property type="entry name" value="WAP"/>
    <property type="match status" value="3"/>
</dbReference>
<reference evidence="3" key="2">
    <citation type="submission" date="2025-08" db="UniProtKB">
        <authorList>
            <consortium name="Ensembl"/>
        </authorList>
    </citation>
    <scope>IDENTIFICATION</scope>
</reference>
<dbReference type="PROSITE" id="PS51390">
    <property type="entry name" value="WAP"/>
    <property type="match status" value="3"/>
</dbReference>
<evidence type="ECO:0000313" key="3">
    <source>
        <dbReference type="Ensembl" id="ENSMUNP00000027835.1"/>
    </source>
</evidence>
<dbReference type="SUPFAM" id="SSF57256">
    <property type="entry name" value="Elafin-like"/>
    <property type="match status" value="3"/>
</dbReference>
<dbReference type="FunFam" id="4.10.75.10:FF:000001">
    <property type="entry name" value="Anosmin 1"/>
    <property type="match status" value="1"/>
</dbReference>
<dbReference type="GO" id="GO:0004867">
    <property type="term" value="F:serine-type endopeptidase inhibitor activity"/>
    <property type="evidence" value="ECO:0007669"/>
    <property type="project" value="TreeGrafter"/>
</dbReference>
<reference evidence="3" key="3">
    <citation type="submission" date="2025-09" db="UniProtKB">
        <authorList>
            <consortium name="Ensembl"/>
        </authorList>
    </citation>
    <scope>IDENTIFICATION</scope>
</reference>
<dbReference type="Gene3D" id="4.10.75.10">
    <property type="entry name" value="Elafin-like"/>
    <property type="match status" value="3"/>
</dbReference>
<name>A0A8V5H7G4_MELUD</name>
<organism evidence="3 4">
    <name type="scientific">Melopsittacus undulatus</name>
    <name type="common">Budgerigar</name>
    <name type="synonym">Psittacus undulatus</name>
    <dbReference type="NCBI Taxonomy" id="13146"/>
    <lineage>
        <taxon>Eukaryota</taxon>
        <taxon>Metazoa</taxon>
        <taxon>Chordata</taxon>
        <taxon>Craniata</taxon>
        <taxon>Vertebrata</taxon>
        <taxon>Euteleostomi</taxon>
        <taxon>Archelosauria</taxon>
        <taxon>Archosauria</taxon>
        <taxon>Dinosauria</taxon>
        <taxon>Saurischia</taxon>
        <taxon>Theropoda</taxon>
        <taxon>Coelurosauria</taxon>
        <taxon>Aves</taxon>
        <taxon>Neognathae</taxon>
        <taxon>Neoaves</taxon>
        <taxon>Telluraves</taxon>
        <taxon>Australaves</taxon>
        <taxon>Psittaciformes</taxon>
        <taxon>Psittaculidae</taxon>
        <taxon>Melopsittacus</taxon>
    </lineage>
</organism>
<keyword evidence="4" id="KW-1185">Reference proteome</keyword>
<evidence type="ECO:0000256" key="2">
    <source>
        <dbReference type="ARBA" id="ARBA00023157"/>
    </source>
</evidence>
<dbReference type="Proteomes" id="UP000694405">
    <property type="component" value="Chromosome 10"/>
</dbReference>
<dbReference type="AlphaFoldDB" id="A0A8V5H7G4"/>
<proteinExistence type="predicted"/>